<keyword evidence="2" id="KW-0812">Transmembrane</keyword>
<protein>
    <recommendedName>
        <fullName evidence="3">WSC domain-containing protein</fullName>
    </recommendedName>
</protein>
<dbReference type="Pfam" id="PF01822">
    <property type="entry name" value="WSC"/>
    <property type="match status" value="1"/>
</dbReference>
<evidence type="ECO:0000313" key="4">
    <source>
        <dbReference type="EMBL" id="KAK3393527.1"/>
    </source>
</evidence>
<name>A0AAE0P5B1_9PEZI</name>
<dbReference type="EMBL" id="JAULSW010000001">
    <property type="protein sequence ID" value="KAK3393527.1"/>
    <property type="molecule type" value="Genomic_DNA"/>
</dbReference>
<feature type="compositionally biased region" description="Polar residues" evidence="1">
    <location>
        <begin position="24"/>
        <end position="34"/>
    </location>
</feature>
<proteinExistence type="predicted"/>
<dbReference type="Proteomes" id="UP001285441">
    <property type="component" value="Unassembled WGS sequence"/>
</dbReference>
<feature type="region of interest" description="Disordered" evidence="1">
    <location>
        <begin position="160"/>
        <end position="210"/>
    </location>
</feature>
<evidence type="ECO:0000256" key="2">
    <source>
        <dbReference type="SAM" id="Phobius"/>
    </source>
</evidence>
<keyword evidence="2" id="KW-1133">Transmembrane helix</keyword>
<reference evidence="4" key="1">
    <citation type="journal article" date="2023" name="Mol. Phylogenet. Evol.">
        <title>Genome-scale phylogeny and comparative genomics of the fungal order Sordariales.</title>
        <authorList>
            <person name="Hensen N."/>
            <person name="Bonometti L."/>
            <person name="Westerberg I."/>
            <person name="Brannstrom I.O."/>
            <person name="Guillou S."/>
            <person name="Cros-Aarteil S."/>
            <person name="Calhoun S."/>
            <person name="Haridas S."/>
            <person name="Kuo A."/>
            <person name="Mondo S."/>
            <person name="Pangilinan J."/>
            <person name="Riley R."/>
            <person name="LaButti K."/>
            <person name="Andreopoulos B."/>
            <person name="Lipzen A."/>
            <person name="Chen C."/>
            <person name="Yan M."/>
            <person name="Daum C."/>
            <person name="Ng V."/>
            <person name="Clum A."/>
            <person name="Steindorff A."/>
            <person name="Ohm R.A."/>
            <person name="Martin F."/>
            <person name="Silar P."/>
            <person name="Natvig D.O."/>
            <person name="Lalanne C."/>
            <person name="Gautier V."/>
            <person name="Ament-Velasquez S.L."/>
            <person name="Kruys A."/>
            <person name="Hutchinson M.I."/>
            <person name="Powell A.J."/>
            <person name="Barry K."/>
            <person name="Miller A.N."/>
            <person name="Grigoriev I.V."/>
            <person name="Debuchy R."/>
            <person name="Gladieux P."/>
            <person name="Hiltunen Thoren M."/>
            <person name="Johannesson H."/>
        </authorList>
    </citation>
    <scope>NUCLEOTIDE SEQUENCE</scope>
    <source>
        <strain evidence="4">CBS 232.78</strain>
    </source>
</reference>
<dbReference type="PROSITE" id="PS51212">
    <property type="entry name" value="WSC"/>
    <property type="match status" value="1"/>
</dbReference>
<comment type="caution">
    <text evidence="4">The sequence shown here is derived from an EMBL/GenBank/DDBJ whole genome shotgun (WGS) entry which is preliminary data.</text>
</comment>
<accession>A0AAE0P5B1</accession>
<feature type="compositionally biased region" description="Low complexity" evidence="1">
    <location>
        <begin position="163"/>
        <end position="188"/>
    </location>
</feature>
<evidence type="ECO:0000256" key="1">
    <source>
        <dbReference type="SAM" id="MobiDB-lite"/>
    </source>
</evidence>
<feature type="domain" description="WSC" evidence="3">
    <location>
        <begin position="225"/>
        <end position="320"/>
    </location>
</feature>
<gene>
    <name evidence="4" type="ORF">B0H63DRAFT_443761</name>
</gene>
<feature type="region of interest" description="Disordered" evidence="1">
    <location>
        <begin position="93"/>
        <end position="117"/>
    </location>
</feature>
<evidence type="ECO:0000259" key="3">
    <source>
        <dbReference type="PROSITE" id="PS51212"/>
    </source>
</evidence>
<reference evidence="4" key="2">
    <citation type="submission" date="2023-06" db="EMBL/GenBank/DDBJ databases">
        <authorList>
            <consortium name="Lawrence Berkeley National Laboratory"/>
            <person name="Haridas S."/>
            <person name="Hensen N."/>
            <person name="Bonometti L."/>
            <person name="Westerberg I."/>
            <person name="Brannstrom I.O."/>
            <person name="Guillou S."/>
            <person name="Cros-Aarteil S."/>
            <person name="Calhoun S."/>
            <person name="Kuo A."/>
            <person name="Mondo S."/>
            <person name="Pangilinan J."/>
            <person name="Riley R."/>
            <person name="LaButti K."/>
            <person name="Andreopoulos B."/>
            <person name="Lipzen A."/>
            <person name="Chen C."/>
            <person name="Yanf M."/>
            <person name="Daum C."/>
            <person name="Ng V."/>
            <person name="Clum A."/>
            <person name="Steindorff A."/>
            <person name="Ohm R."/>
            <person name="Martin F."/>
            <person name="Silar P."/>
            <person name="Natvig D."/>
            <person name="Lalanne C."/>
            <person name="Gautier V."/>
            <person name="Ament-velasquez S.L."/>
            <person name="Kruys A."/>
            <person name="Hutchinson M.I."/>
            <person name="Powell A.J."/>
            <person name="Barry K."/>
            <person name="Miller A.N."/>
            <person name="Grigoriev I.V."/>
            <person name="Debuchy R."/>
            <person name="Gladieux P."/>
            <person name="Thoren M.H."/>
            <person name="Johannesson H."/>
        </authorList>
    </citation>
    <scope>NUCLEOTIDE SEQUENCE</scope>
    <source>
        <strain evidence="4">CBS 232.78</strain>
    </source>
</reference>
<feature type="transmembrane region" description="Helical" evidence="2">
    <location>
        <begin position="122"/>
        <end position="145"/>
    </location>
</feature>
<feature type="compositionally biased region" description="Low complexity" evidence="1">
    <location>
        <begin position="196"/>
        <end position="210"/>
    </location>
</feature>
<dbReference type="InterPro" id="IPR002889">
    <property type="entry name" value="WSC_carb-bd"/>
</dbReference>
<organism evidence="4 5">
    <name type="scientific">Podospora didyma</name>
    <dbReference type="NCBI Taxonomy" id="330526"/>
    <lineage>
        <taxon>Eukaryota</taxon>
        <taxon>Fungi</taxon>
        <taxon>Dikarya</taxon>
        <taxon>Ascomycota</taxon>
        <taxon>Pezizomycotina</taxon>
        <taxon>Sordariomycetes</taxon>
        <taxon>Sordariomycetidae</taxon>
        <taxon>Sordariales</taxon>
        <taxon>Podosporaceae</taxon>
        <taxon>Podospora</taxon>
    </lineage>
</organism>
<keyword evidence="2" id="KW-0472">Membrane</keyword>
<sequence>MSEAPILNTGRNEGGSLEVYDGSHNITSHASHGNNLPHAVTPPYQYIKPYEEYDGLHPRQTYQHLQQTQQQQQQQYPPQTHCQQFEMPVAAAAPPPSKIYDDNSSGKGGGSGGDGKGRRVRLVTLVLSCLLVLVIAGLVLVGALLGNKISTLEKSLNEVSSRQQQQQQQQTATAAGASAPSAPNTAAGIVTSGTPTPSRTGASSISSSTTSSEAAAQTTDALVAGYKYIGCYIDTPARILQDGKFLNDTLTNQLCADLCQGKNFVGTGGNGGNQCFCGALLVPPAARGNDFDCNVNCPGRFGQKREICGGDWTLSVWQKV</sequence>
<feature type="region of interest" description="Disordered" evidence="1">
    <location>
        <begin position="1"/>
        <end position="42"/>
    </location>
</feature>
<evidence type="ECO:0000313" key="5">
    <source>
        <dbReference type="Proteomes" id="UP001285441"/>
    </source>
</evidence>
<dbReference type="SMART" id="SM00321">
    <property type="entry name" value="WSC"/>
    <property type="match status" value="1"/>
</dbReference>
<keyword evidence="5" id="KW-1185">Reference proteome</keyword>
<dbReference type="AlphaFoldDB" id="A0AAE0P5B1"/>